<dbReference type="AlphaFoldDB" id="W5TLJ6"/>
<gene>
    <name evidence="2" type="ORF">NONO_c52250</name>
</gene>
<dbReference type="InterPro" id="IPR050789">
    <property type="entry name" value="Diverse_Enzym_Activities"/>
</dbReference>
<evidence type="ECO:0000313" key="2">
    <source>
        <dbReference type="EMBL" id="AHH20009.1"/>
    </source>
</evidence>
<dbReference type="STRING" id="1415166.NONO_c52250"/>
<feature type="domain" description="Beta-lactamase-related" evidence="1">
    <location>
        <begin position="168"/>
        <end position="452"/>
    </location>
</feature>
<protein>
    <submittedName>
        <fullName evidence="2">Beta-lactamase-like protein</fullName>
    </submittedName>
</protein>
<dbReference type="HOGENOM" id="CLU_030169_0_2_11"/>
<dbReference type="eggNOG" id="COG1680">
    <property type="taxonomic scope" value="Bacteria"/>
</dbReference>
<dbReference type="Pfam" id="PF00144">
    <property type="entry name" value="Beta-lactamase"/>
    <property type="match status" value="1"/>
</dbReference>
<reference evidence="2 3" key="1">
    <citation type="journal article" date="2014" name="Appl. Environ. Microbiol.">
        <title>Insights into the Microbial Degradation of Rubber and Gutta-Percha by Analysis of the Complete Genome of Nocardia nova SH22a.</title>
        <authorList>
            <person name="Luo Q."/>
            <person name="Hiessl S."/>
            <person name="Poehlein A."/>
            <person name="Daniel R."/>
            <person name="Steinbuchel A."/>
        </authorList>
    </citation>
    <scope>NUCLEOTIDE SEQUENCE [LARGE SCALE GENOMIC DNA]</scope>
    <source>
        <strain evidence="2">SH22a</strain>
    </source>
</reference>
<dbReference type="EMBL" id="CP006850">
    <property type="protein sequence ID" value="AHH20009.1"/>
    <property type="molecule type" value="Genomic_DNA"/>
</dbReference>
<dbReference type="Proteomes" id="UP000019150">
    <property type="component" value="Chromosome"/>
</dbReference>
<sequence>MIVNVTAMSSSIGCFSRGKRMFRSTLAVTLVALTAVGTSEAVAVADAPGSEHGSPAITDASDFLAAVQGGKLLGVPPLPAAAAAAGATYTSPEFWSNYVHEALTDNLILLPLPVDVVKPDVVLPHAPVGAGDRVSALPERPTDLRGVTYQWAGRTKTVGDFLDDTGTDALEFVHNGSLVADYFAGGWSPDHAHQAWSTTKSFVSTLVGIATDHHLINSLDDPIETYVPELAGTAWQGTTVRNLLEMRSGVQWDEHTEELGQNDQVLEWIDLALDYYSNGQLGKSRNEFLKSLPRVEPQGARFNYNSANTQVLAWLVESVYHKPFNDVLSEQLWQPTGMEAPADIMTDRTGAAIASEALFARPRDFARFGELIRNGGRTPEGRRVVSESWVTAATTGMKPAMDAGDSTPGGYGYQWWSGATPDGFQASGFQGQYVTVSPSGCLTGVRLAHTLQFSTEGKFAGQGNEEWHALYRAVLDRLGGCH</sequence>
<dbReference type="OrthoDB" id="9814204at2"/>
<accession>W5TLJ6</accession>
<dbReference type="Gene3D" id="3.40.710.10">
    <property type="entry name" value="DD-peptidase/beta-lactamase superfamily"/>
    <property type="match status" value="1"/>
</dbReference>
<organism evidence="2 3">
    <name type="scientific">Nocardia nova SH22a</name>
    <dbReference type="NCBI Taxonomy" id="1415166"/>
    <lineage>
        <taxon>Bacteria</taxon>
        <taxon>Bacillati</taxon>
        <taxon>Actinomycetota</taxon>
        <taxon>Actinomycetes</taxon>
        <taxon>Mycobacteriales</taxon>
        <taxon>Nocardiaceae</taxon>
        <taxon>Nocardia</taxon>
    </lineage>
</organism>
<dbReference type="SUPFAM" id="SSF56601">
    <property type="entry name" value="beta-lactamase/transpeptidase-like"/>
    <property type="match status" value="1"/>
</dbReference>
<dbReference type="InterPro" id="IPR012338">
    <property type="entry name" value="Beta-lactam/transpept-like"/>
</dbReference>
<dbReference type="PANTHER" id="PTHR43283:SF7">
    <property type="entry name" value="BETA-LACTAMASE-RELATED DOMAIN-CONTAINING PROTEIN"/>
    <property type="match status" value="1"/>
</dbReference>
<dbReference type="InterPro" id="IPR001466">
    <property type="entry name" value="Beta-lactam-related"/>
</dbReference>
<name>W5TLJ6_9NOCA</name>
<dbReference type="PATRIC" id="fig|1415166.3.peg.5387"/>
<dbReference type="KEGG" id="nno:NONO_c52250"/>
<dbReference type="PANTHER" id="PTHR43283">
    <property type="entry name" value="BETA-LACTAMASE-RELATED"/>
    <property type="match status" value="1"/>
</dbReference>
<evidence type="ECO:0000313" key="3">
    <source>
        <dbReference type="Proteomes" id="UP000019150"/>
    </source>
</evidence>
<dbReference type="RefSeq" id="WP_148306956.1">
    <property type="nucleotide sequence ID" value="NZ_CP006850.1"/>
</dbReference>
<evidence type="ECO:0000259" key="1">
    <source>
        <dbReference type="Pfam" id="PF00144"/>
    </source>
</evidence>
<keyword evidence="3" id="KW-1185">Reference proteome</keyword>
<proteinExistence type="predicted"/>